<dbReference type="InterPro" id="IPR006156">
    <property type="entry name" value="Dihydroneopterin_aldolase"/>
</dbReference>
<reference evidence="10" key="1">
    <citation type="submission" date="2018-05" db="EMBL/GenBank/DDBJ databases">
        <authorList>
            <person name="Lanie J.A."/>
            <person name="Ng W.-L."/>
            <person name="Kazmierczak K.M."/>
            <person name="Andrzejewski T.M."/>
            <person name="Davidsen T.M."/>
            <person name="Wayne K.J."/>
            <person name="Tettelin H."/>
            <person name="Glass J.I."/>
            <person name="Rusch D."/>
            <person name="Podicherti R."/>
            <person name="Tsui H.-C.T."/>
            <person name="Winkler M.E."/>
        </authorList>
    </citation>
    <scope>NUCLEOTIDE SEQUENCE</scope>
</reference>
<evidence type="ECO:0000256" key="7">
    <source>
        <dbReference type="ARBA" id="ARBA00032903"/>
    </source>
</evidence>
<evidence type="ECO:0000256" key="1">
    <source>
        <dbReference type="ARBA" id="ARBA00001353"/>
    </source>
</evidence>
<organism evidence="10">
    <name type="scientific">marine metagenome</name>
    <dbReference type="NCBI Taxonomy" id="408172"/>
    <lineage>
        <taxon>unclassified sequences</taxon>
        <taxon>metagenomes</taxon>
        <taxon>ecological metagenomes</taxon>
    </lineage>
</organism>
<dbReference type="AlphaFoldDB" id="A0A383C8F4"/>
<protein>
    <recommendedName>
        <fullName evidence="4">dihydroneopterin aldolase</fullName>
        <ecNumber evidence="4">4.1.2.25</ecNumber>
    </recommendedName>
    <alternativeName>
        <fullName evidence="7">7,8-dihydroneopterin aldolase</fullName>
    </alternativeName>
</protein>
<evidence type="ECO:0000256" key="2">
    <source>
        <dbReference type="ARBA" id="ARBA00005013"/>
    </source>
</evidence>
<evidence type="ECO:0000256" key="8">
    <source>
        <dbReference type="SAM" id="MobiDB-lite"/>
    </source>
</evidence>
<dbReference type="EMBL" id="UINC01206320">
    <property type="protein sequence ID" value="SVE27898.1"/>
    <property type="molecule type" value="Genomic_DNA"/>
</dbReference>
<accession>A0A383C8F4</accession>
<dbReference type="Gene3D" id="3.30.1130.10">
    <property type="match status" value="1"/>
</dbReference>
<evidence type="ECO:0000313" key="10">
    <source>
        <dbReference type="EMBL" id="SVE27898.1"/>
    </source>
</evidence>
<dbReference type="GO" id="GO:0005737">
    <property type="term" value="C:cytoplasm"/>
    <property type="evidence" value="ECO:0007669"/>
    <property type="project" value="TreeGrafter"/>
</dbReference>
<name>A0A383C8F4_9ZZZZ</name>
<dbReference type="SUPFAM" id="SSF55620">
    <property type="entry name" value="Tetrahydrobiopterin biosynthesis enzymes-like"/>
    <property type="match status" value="1"/>
</dbReference>
<dbReference type="Pfam" id="PF02152">
    <property type="entry name" value="FolB"/>
    <property type="match status" value="1"/>
</dbReference>
<evidence type="ECO:0000256" key="5">
    <source>
        <dbReference type="ARBA" id="ARBA00022909"/>
    </source>
</evidence>
<comment type="catalytic activity">
    <reaction evidence="1">
        <text>7,8-dihydroneopterin = 6-hydroxymethyl-7,8-dihydropterin + glycolaldehyde</text>
        <dbReference type="Rhea" id="RHEA:10540"/>
        <dbReference type="ChEBI" id="CHEBI:17001"/>
        <dbReference type="ChEBI" id="CHEBI:17071"/>
        <dbReference type="ChEBI" id="CHEBI:44841"/>
        <dbReference type="EC" id="4.1.2.25"/>
    </reaction>
</comment>
<dbReference type="InterPro" id="IPR006157">
    <property type="entry name" value="FolB_dom"/>
</dbReference>
<evidence type="ECO:0000256" key="4">
    <source>
        <dbReference type="ARBA" id="ARBA00013043"/>
    </source>
</evidence>
<dbReference type="InterPro" id="IPR043133">
    <property type="entry name" value="GTP-CH-I_C/QueF"/>
</dbReference>
<proteinExistence type="inferred from homology"/>
<comment type="pathway">
    <text evidence="2">Cofactor biosynthesis; tetrahydrofolate biosynthesis; 2-amino-4-hydroxy-6-hydroxymethyl-7,8-dihydropteridine diphosphate from 7,8-dihydroneopterin triphosphate: step 3/4.</text>
</comment>
<evidence type="ECO:0000259" key="9">
    <source>
        <dbReference type="Pfam" id="PF02152"/>
    </source>
</evidence>
<dbReference type="PANTHER" id="PTHR42844">
    <property type="entry name" value="DIHYDRONEOPTERIN ALDOLASE 1-RELATED"/>
    <property type="match status" value="1"/>
</dbReference>
<dbReference type="GO" id="GO:0004150">
    <property type="term" value="F:dihydroneopterin aldolase activity"/>
    <property type="evidence" value="ECO:0007669"/>
    <property type="project" value="UniProtKB-EC"/>
</dbReference>
<keyword evidence="5" id="KW-0289">Folate biosynthesis</keyword>
<dbReference type="PANTHER" id="PTHR42844:SF1">
    <property type="entry name" value="DIHYDRONEOPTERIN ALDOLASE 1-RELATED"/>
    <property type="match status" value="1"/>
</dbReference>
<dbReference type="EC" id="4.1.2.25" evidence="4"/>
<evidence type="ECO:0000256" key="6">
    <source>
        <dbReference type="ARBA" id="ARBA00023239"/>
    </source>
</evidence>
<feature type="domain" description="Dihydroneopterin aldolase/epimerase" evidence="9">
    <location>
        <begin position="30"/>
        <end position="101"/>
    </location>
</feature>
<dbReference type="GO" id="GO:0046656">
    <property type="term" value="P:folic acid biosynthetic process"/>
    <property type="evidence" value="ECO:0007669"/>
    <property type="project" value="UniProtKB-KW"/>
</dbReference>
<gene>
    <name evidence="10" type="ORF">METZ01_LOCUS480752</name>
</gene>
<comment type="similarity">
    <text evidence="3">Belongs to the DHNA family.</text>
</comment>
<sequence length="101" mass="11639">MEKPPLSEENRCAEEQRSEPSERRPCRRLFVHGLVLPCKIGIHRHERDAPQRVRISVDLDVKNLTIPHQDTIQEVINYDDIVAGVRDIVGRDHINLVESLA</sequence>
<feature type="region of interest" description="Disordered" evidence="8">
    <location>
        <begin position="1"/>
        <end position="23"/>
    </location>
</feature>
<evidence type="ECO:0000256" key="3">
    <source>
        <dbReference type="ARBA" id="ARBA00005708"/>
    </source>
</evidence>
<keyword evidence="6" id="KW-0456">Lyase</keyword>
<feature type="non-terminal residue" evidence="10">
    <location>
        <position position="101"/>
    </location>
</feature>